<dbReference type="NCBIfam" id="TIGR01418">
    <property type="entry name" value="PEP_synth"/>
    <property type="match status" value="1"/>
</dbReference>
<evidence type="ECO:0000256" key="15">
    <source>
        <dbReference type="PIRNR" id="PIRNR000854"/>
    </source>
</evidence>
<dbReference type="PROSITE" id="PS00742">
    <property type="entry name" value="PEP_ENZYMES_2"/>
    <property type="match status" value="1"/>
</dbReference>
<proteinExistence type="inferred from homology"/>
<dbReference type="InterPro" id="IPR013815">
    <property type="entry name" value="ATP_grasp_subdomain_1"/>
</dbReference>
<evidence type="ECO:0000259" key="18">
    <source>
        <dbReference type="Pfam" id="PF02896"/>
    </source>
</evidence>
<evidence type="ECO:0000256" key="13">
    <source>
        <dbReference type="ARBA" id="ARBA00033470"/>
    </source>
</evidence>
<dbReference type="InterPro" id="IPR015813">
    <property type="entry name" value="Pyrv/PenolPyrv_kinase-like_dom"/>
</dbReference>
<evidence type="ECO:0000256" key="14">
    <source>
        <dbReference type="ARBA" id="ARBA00047700"/>
    </source>
</evidence>
<evidence type="ECO:0000259" key="17">
    <source>
        <dbReference type="Pfam" id="PF01326"/>
    </source>
</evidence>
<dbReference type="FunFam" id="3.30.470.20:FF:000017">
    <property type="entry name" value="Phosphoenolpyruvate synthase"/>
    <property type="match status" value="1"/>
</dbReference>
<evidence type="ECO:0000256" key="6">
    <source>
        <dbReference type="ARBA" id="ARBA00021623"/>
    </source>
</evidence>
<evidence type="ECO:0000256" key="9">
    <source>
        <dbReference type="ARBA" id="ARBA00022741"/>
    </source>
</evidence>
<dbReference type="InterPro" id="IPR040442">
    <property type="entry name" value="Pyrv_kinase-like_dom_sf"/>
</dbReference>
<evidence type="ECO:0000313" key="19">
    <source>
        <dbReference type="EMBL" id="EDM23855.1"/>
    </source>
</evidence>
<comment type="function">
    <text evidence="2 15">Catalyzes the phosphorylation of pyruvate to phosphoenolpyruvate.</text>
</comment>
<dbReference type="EC" id="2.7.9.2" evidence="5 15"/>
<evidence type="ECO:0000256" key="7">
    <source>
        <dbReference type="ARBA" id="ARBA00022679"/>
    </source>
</evidence>
<dbReference type="GO" id="GO:0005524">
    <property type="term" value="F:ATP binding"/>
    <property type="evidence" value="ECO:0007669"/>
    <property type="project" value="UniProtKB-KW"/>
</dbReference>
<reference evidence="19 20" key="1">
    <citation type="journal article" date="2011" name="Stand. Genomic Sci.">
        <title>Draft genome sequence of Caminibacter mediatlanticus strain TB-2, an epsilonproteobacterium isolated from a deep-sea hydrothermal vent.</title>
        <authorList>
            <person name="Giovannelli D."/>
            <person name="Ferriera S."/>
            <person name="Johnson J."/>
            <person name="Kravitz S."/>
            <person name="Perez-Rodriguez I."/>
            <person name="Ricci J."/>
            <person name="O'Brien C."/>
            <person name="Voordeckers J.W."/>
            <person name="Bini E."/>
            <person name="Vetriani C."/>
        </authorList>
    </citation>
    <scope>NUCLEOTIDE SEQUENCE [LARGE SCALE GENOMIC DNA]</scope>
    <source>
        <strain evidence="19 20">TB-2</strain>
    </source>
</reference>
<keyword evidence="12 15" id="KW-0460">Magnesium</keyword>
<dbReference type="Gene3D" id="3.30.1490.20">
    <property type="entry name" value="ATP-grasp fold, A domain"/>
    <property type="match status" value="1"/>
</dbReference>
<dbReference type="Pfam" id="PF00391">
    <property type="entry name" value="PEP-utilizers"/>
    <property type="match status" value="1"/>
</dbReference>
<feature type="domain" description="PEP-utilising enzyme mobile" evidence="16">
    <location>
        <begin position="393"/>
        <end position="464"/>
    </location>
</feature>
<dbReference type="InterPro" id="IPR023151">
    <property type="entry name" value="PEP_util_CS"/>
</dbReference>
<dbReference type="Gene3D" id="3.30.470.20">
    <property type="entry name" value="ATP-grasp fold, B domain"/>
    <property type="match status" value="1"/>
</dbReference>
<evidence type="ECO:0000256" key="1">
    <source>
        <dbReference type="ARBA" id="ARBA00001946"/>
    </source>
</evidence>
<dbReference type="Gene3D" id="3.20.20.60">
    <property type="entry name" value="Phosphoenolpyruvate-binding domains"/>
    <property type="match status" value="1"/>
</dbReference>
<dbReference type="Pfam" id="PF02896">
    <property type="entry name" value="PEP-utilizers_C"/>
    <property type="match status" value="1"/>
</dbReference>
<dbReference type="PROSITE" id="PS00370">
    <property type="entry name" value="PEP_ENZYMES_PHOS_SITE"/>
    <property type="match status" value="1"/>
</dbReference>
<comment type="caution">
    <text evidence="19">The sequence shown here is derived from an EMBL/GenBank/DDBJ whole genome shotgun (WGS) entry which is preliminary data.</text>
</comment>
<name>A0AAI9F2K5_9BACT</name>
<evidence type="ECO:0000256" key="2">
    <source>
        <dbReference type="ARBA" id="ARBA00002988"/>
    </source>
</evidence>
<dbReference type="NCBIfam" id="NF005057">
    <property type="entry name" value="PRK06464.1"/>
    <property type="match status" value="1"/>
</dbReference>
<accession>A0AAI9F2K5</accession>
<comment type="similarity">
    <text evidence="4 15">Belongs to the PEP-utilizing enzyme family.</text>
</comment>
<dbReference type="SUPFAM" id="SSF52009">
    <property type="entry name" value="Phosphohistidine domain"/>
    <property type="match status" value="1"/>
</dbReference>
<evidence type="ECO:0000256" key="3">
    <source>
        <dbReference type="ARBA" id="ARBA00004742"/>
    </source>
</evidence>
<comment type="catalytic activity">
    <reaction evidence="14 15">
        <text>pyruvate + ATP + H2O = phosphoenolpyruvate + AMP + phosphate + 2 H(+)</text>
        <dbReference type="Rhea" id="RHEA:11364"/>
        <dbReference type="ChEBI" id="CHEBI:15361"/>
        <dbReference type="ChEBI" id="CHEBI:15377"/>
        <dbReference type="ChEBI" id="CHEBI:15378"/>
        <dbReference type="ChEBI" id="CHEBI:30616"/>
        <dbReference type="ChEBI" id="CHEBI:43474"/>
        <dbReference type="ChEBI" id="CHEBI:58702"/>
        <dbReference type="ChEBI" id="CHEBI:456215"/>
        <dbReference type="EC" id="2.7.9.2"/>
    </reaction>
</comment>
<evidence type="ECO:0000259" key="16">
    <source>
        <dbReference type="Pfam" id="PF00391"/>
    </source>
</evidence>
<dbReference type="PANTHER" id="PTHR43030">
    <property type="entry name" value="PHOSPHOENOLPYRUVATE SYNTHASE"/>
    <property type="match status" value="1"/>
</dbReference>
<sequence length="803" mass="89840">MKYIKWFKEIGIKDVNAVGGKNASLGEMYNNLTPLGVNVPNGFAVTATAYKHYLDYNNLWDKLSYLFKDFNPDDIEELKAVGKAARSMIIDGEIPNDLKDEIFKGYKELKKEYGKDVSLAVRSSATAEDSPTASFAGQNETYLNIKGEENLLLAYKMCLASNFTDRSISYKYTHNFDPLKVYLSVVIMKMVRSDLASSGVMFSIDTESGFRDVVFINAAYGLGENVVQGTINPDAFYVHKPTYKKGYKAVLKRKKGDKELMMVFSETLERANLAEQFTKNIKTPIEKKMKFAITDEEVLTLANWAILIEDHYTNVRGTYTPMDMEWAKDGVDGKLYMVQARPETVHSQEKLTDFEIYRLLEKSKVLLTGSAVGEKIGAGRVKILKSMAEADKFNDGDVLVAHTTSPDWEPVMKKASAIITQTGGRTCHAAIVSRELGKPAVVGAKDAMKILKEEEEVTVSCAEGEIGKVYEGILKYKVEKVDISKLPRPKTKIMMNLGNPELAFSLAKLPVDGIGLARMEFIINNYIKAHPMAIKHPEMLSESEKALIDKLSFPYDGDAEDFFVKTLSEGVATIASSVYPKKCIVRMSDFKSNEYANLLGGRHFEPIEDNPMIGFRGAARYTHPAYKEGFELECKAMKRAIKDMGFENIVLMIPFCRRIDEAKRVKNALIQNGLSDVEVYMMCEIPSNVILIDEFLEIYDGISIGTNDLTQLTLGVDRDSEIVAFDYSEMDEAVKRMVKMAVEGAKRNNKYSGLCGQAPSDYPEFAEFLVKIGIESMSLNPDSVLKIIKDIAEMENNSNLKGK</sequence>
<evidence type="ECO:0000256" key="11">
    <source>
        <dbReference type="ARBA" id="ARBA00022840"/>
    </source>
</evidence>
<dbReference type="PIRSF" id="PIRSF000854">
    <property type="entry name" value="PEP_synthase"/>
    <property type="match status" value="1"/>
</dbReference>
<gene>
    <name evidence="19" type="ORF">CMTB2_01269</name>
</gene>
<dbReference type="AlphaFoldDB" id="A0AAI9F2K5"/>
<dbReference type="SUPFAM" id="SSF56059">
    <property type="entry name" value="Glutathione synthetase ATP-binding domain-like"/>
    <property type="match status" value="1"/>
</dbReference>
<organism evidence="19 20">
    <name type="scientific">Caminibacter mediatlanticus TB-2</name>
    <dbReference type="NCBI Taxonomy" id="391592"/>
    <lineage>
        <taxon>Bacteria</taxon>
        <taxon>Pseudomonadati</taxon>
        <taxon>Campylobacterota</taxon>
        <taxon>Epsilonproteobacteria</taxon>
        <taxon>Nautiliales</taxon>
        <taxon>Nautiliaceae</taxon>
        <taxon>Caminibacter</taxon>
    </lineage>
</organism>
<dbReference type="GO" id="GO:0046872">
    <property type="term" value="F:metal ion binding"/>
    <property type="evidence" value="ECO:0007669"/>
    <property type="project" value="UniProtKB-KW"/>
</dbReference>
<dbReference type="SUPFAM" id="SSF51621">
    <property type="entry name" value="Phosphoenolpyruvate/pyruvate domain"/>
    <property type="match status" value="1"/>
</dbReference>
<dbReference type="RefSeq" id="WP_007474413.1">
    <property type="nucleotide sequence ID" value="NZ_ABCJ01000003.1"/>
</dbReference>
<keyword evidence="11 15" id="KW-0067">ATP-binding</keyword>
<dbReference type="InterPro" id="IPR002192">
    <property type="entry name" value="PPDK_AMP/ATP-bd"/>
</dbReference>
<dbReference type="InterPro" id="IPR036637">
    <property type="entry name" value="Phosphohistidine_dom_sf"/>
</dbReference>
<dbReference type="Pfam" id="PF01326">
    <property type="entry name" value="PPDK_N"/>
    <property type="match status" value="1"/>
</dbReference>
<keyword evidence="8 15" id="KW-0479">Metal-binding</keyword>
<dbReference type="FunFam" id="3.30.1490.20:FF:000010">
    <property type="entry name" value="Phosphoenolpyruvate synthase"/>
    <property type="match status" value="1"/>
</dbReference>
<evidence type="ECO:0000313" key="20">
    <source>
        <dbReference type="Proteomes" id="UP000003288"/>
    </source>
</evidence>
<keyword evidence="7 15" id="KW-0808">Transferase</keyword>
<feature type="domain" description="Pyruvate phosphate dikinase AMP/ATP-binding" evidence="17">
    <location>
        <begin position="16"/>
        <end position="351"/>
    </location>
</feature>
<feature type="domain" description="PEP-utilising enzyme C-terminal" evidence="18">
    <location>
        <begin position="489"/>
        <end position="794"/>
    </location>
</feature>
<evidence type="ECO:0000256" key="4">
    <source>
        <dbReference type="ARBA" id="ARBA00007837"/>
    </source>
</evidence>
<evidence type="ECO:0000256" key="8">
    <source>
        <dbReference type="ARBA" id="ARBA00022723"/>
    </source>
</evidence>
<dbReference type="Gene3D" id="3.50.30.10">
    <property type="entry name" value="Phosphohistidine domain"/>
    <property type="match status" value="1"/>
</dbReference>
<evidence type="ECO:0000256" key="5">
    <source>
        <dbReference type="ARBA" id="ARBA00011996"/>
    </source>
</evidence>
<comment type="pathway">
    <text evidence="3 15">Carbohydrate biosynthesis; gluconeogenesis.</text>
</comment>
<dbReference type="PANTHER" id="PTHR43030:SF1">
    <property type="entry name" value="PHOSPHOENOLPYRUVATE SYNTHASE"/>
    <property type="match status" value="1"/>
</dbReference>
<dbReference type="GO" id="GO:0008986">
    <property type="term" value="F:pyruvate, water dikinase activity"/>
    <property type="evidence" value="ECO:0007669"/>
    <property type="project" value="UniProtKB-EC"/>
</dbReference>
<dbReference type="InterPro" id="IPR000121">
    <property type="entry name" value="PEP_util_C"/>
</dbReference>
<dbReference type="Proteomes" id="UP000003288">
    <property type="component" value="Unassembled WGS sequence"/>
</dbReference>
<evidence type="ECO:0000256" key="10">
    <source>
        <dbReference type="ARBA" id="ARBA00022777"/>
    </source>
</evidence>
<comment type="cofactor">
    <cofactor evidence="1 15">
        <name>Mg(2+)</name>
        <dbReference type="ChEBI" id="CHEBI:18420"/>
    </cofactor>
</comment>
<keyword evidence="10 15" id="KW-0418">Kinase</keyword>
<dbReference type="EMBL" id="ABCJ01000003">
    <property type="protein sequence ID" value="EDM23855.1"/>
    <property type="molecule type" value="Genomic_DNA"/>
</dbReference>
<dbReference type="InterPro" id="IPR018274">
    <property type="entry name" value="PEP_util_AS"/>
</dbReference>
<dbReference type="InterPro" id="IPR006319">
    <property type="entry name" value="PEP_synth"/>
</dbReference>
<evidence type="ECO:0000256" key="12">
    <source>
        <dbReference type="ARBA" id="ARBA00022842"/>
    </source>
</evidence>
<dbReference type="InterPro" id="IPR008279">
    <property type="entry name" value="PEP-util_enz_mobile_dom"/>
</dbReference>
<protein>
    <recommendedName>
        <fullName evidence="6 15">Phosphoenolpyruvate synthase</fullName>
        <shortName evidence="15">PEP synthase</shortName>
        <ecNumber evidence="5 15">2.7.9.2</ecNumber>
    </recommendedName>
    <alternativeName>
        <fullName evidence="13 15">Pyruvate, water dikinase</fullName>
    </alternativeName>
</protein>
<keyword evidence="9 15" id="KW-0547">Nucleotide-binding</keyword>